<evidence type="ECO:0000313" key="2">
    <source>
        <dbReference type="Proteomes" id="UP001234798"/>
    </source>
</evidence>
<evidence type="ECO:0000313" key="1">
    <source>
        <dbReference type="EMBL" id="WMD23340.1"/>
    </source>
</evidence>
<accession>A0ABY9M9G1</accession>
<dbReference type="EMBL" id="CP132976">
    <property type="protein sequence ID" value="WMD23340.1"/>
    <property type="molecule type" value="Genomic_DNA"/>
</dbReference>
<reference evidence="1 2" key="1">
    <citation type="submission" date="2023-08" db="EMBL/GenBank/DDBJ databases">
        <title>Achromobacter seleniivolatilans sp. nov., isolated from seleniferous soil.</title>
        <authorList>
            <person name="Zhang S."/>
            <person name="Li K."/>
            <person name="Peng J."/>
            <person name="Zhao Q."/>
            <person name="Wang H."/>
            <person name="Guo Y."/>
        </authorList>
    </citation>
    <scope>NUCLEOTIDE SEQUENCE [LARGE SCALE GENOMIC DNA]</scope>
    <source>
        <strain evidence="1 2">R39</strain>
    </source>
</reference>
<dbReference type="Proteomes" id="UP001234798">
    <property type="component" value="Chromosome"/>
</dbReference>
<organism evidence="1 2">
    <name type="scientific">Achromobacter seleniivolatilans</name>
    <dbReference type="NCBI Taxonomy" id="3047478"/>
    <lineage>
        <taxon>Bacteria</taxon>
        <taxon>Pseudomonadati</taxon>
        <taxon>Pseudomonadota</taxon>
        <taxon>Betaproteobacteria</taxon>
        <taxon>Burkholderiales</taxon>
        <taxon>Alcaligenaceae</taxon>
        <taxon>Achromobacter</taxon>
    </lineage>
</organism>
<protein>
    <submittedName>
        <fullName evidence="1">Uncharacterized protein</fullName>
    </submittedName>
</protein>
<name>A0ABY9M9G1_9BURK</name>
<keyword evidence="2" id="KW-1185">Reference proteome</keyword>
<proteinExistence type="predicted"/>
<dbReference type="RefSeq" id="WP_306950680.1">
    <property type="nucleotide sequence ID" value="NZ_CP132976.1"/>
</dbReference>
<sequence>MRKPISVSLPFIASDGRVGAVHLRRDDQCGRKAHLSISAGHAASGSSANAPLTVDAMRQLVDGMMDCIQALERNGRVFSEDSHD</sequence>
<gene>
    <name evidence="1" type="ORF">RAS12_13505</name>
</gene>